<reference evidence="1 2" key="1">
    <citation type="submission" date="2017-03" db="EMBL/GenBank/DDBJ databases">
        <title>Genome analysis of strain PAMC 26510.</title>
        <authorList>
            <person name="Oh H.-M."/>
            <person name="Yang J.-A."/>
        </authorList>
    </citation>
    <scope>NUCLEOTIDE SEQUENCE [LARGE SCALE GENOMIC DNA]</scope>
    <source>
        <strain evidence="1 2">PAMC 26510</strain>
    </source>
</reference>
<evidence type="ECO:0000313" key="1">
    <source>
        <dbReference type="EMBL" id="OTP67228.1"/>
    </source>
</evidence>
<protein>
    <submittedName>
        <fullName evidence="1">Uncharacterized protein</fullName>
    </submittedName>
</protein>
<sequence>MKSAFLARCLRLTERSRHVQSLHCAIALDPNNYAAPLKR</sequence>
<evidence type="ECO:0000313" key="2">
    <source>
        <dbReference type="Proteomes" id="UP000194546"/>
    </source>
</evidence>
<name>A0A242M7I7_CABSO</name>
<proteinExistence type="predicted"/>
<comment type="caution">
    <text evidence="1">The sequence shown here is derived from an EMBL/GenBank/DDBJ whole genome shotgun (WGS) entry which is preliminary data.</text>
</comment>
<dbReference type="AlphaFoldDB" id="A0A242M7I7"/>
<accession>A0A242M7I7</accession>
<dbReference type="Proteomes" id="UP000194546">
    <property type="component" value="Unassembled WGS sequence"/>
</dbReference>
<gene>
    <name evidence="1" type="ORF">PAMC26510_32785</name>
</gene>
<organism evidence="1 2">
    <name type="scientific">Caballeronia sordidicola</name>
    <name type="common">Burkholderia sordidicola</name>
    <dbReference type="NCBI Taxonomy" id="196367"/>
    <lineage>
        <taxon>Bacteria</taxon>
        <taxon>Pseudomonadati</taxon>
        <taxon>Pseudomonadota</taxon>
        <taxon>Betaproteobacteria</taxon>
        <taxon>Burkholderiales</taxon>
        <taxon>Burkholderiaceae</taxon>
        <taxon>Caballeronia</taxon>
    </lineage>
</organism>
<dbReference type="EMBL" id="NBTY01000198">
    <property type="protein sequence ID" value="OTP67228.1"/>
    <property type="molecule type" value="Genomic_DNA"/>
</dbReference>